<evidence type="ECO:0000313" key="6">
    <source>
        <dbReference type="Proteomes" id="UP000198504"/>
    </source>
</evidence>
<dbReference type="InterPro" id="IPR009057">
    <property type="entry name" value="Homeodomain-like_sf"/>
</dbReference>
<dbReference type="Gene3D" id="1.10.10.60">
    <property type="entry name" value="Homeodomain-like"/>
    <property type="match status" value="1"/>
</dbReference>
<evidence type="ECO:0000256" key="1">
    <source>
        <dbReference type="ARBA" id="ARBA00023125"/>
    </source>
</evidence>
<keyword evidence="1 2" id="KW-0238">DNA-binding</keyword>
<dbReference type="Gene3D" id="1.10.357.10">
    <property type="entry name" value="Tetracycline Repressor, domain 2"/>
    <property type="match status" value="1"/>
</dbReference>
<evidence type="ECO:0000256" key="2">
    <source>
        <dbReference type="PROSITE-ProRule" id="PRU00335"/>
    </source>
</evidence>
<dbReference type="AlphaFoldDB" id="A0A1H9APN9"/>
<dbReference type="RefSeq" id="WP_170853967.1">
    <property type="nucleotide sequence ID" value="NZ_FOFA01000001.1"/>
</dbReference>
<dbReference type="SUPFAM" id="SSF46689">
    <property type="entry name" value="Homeodomain-like"/>
    <property type="match status" value="1"/>
</dbReference>
<sequence length="197" mass="21049">MSSTSDRPGRPAGSDGSNRERVRRAAREVFAAHGFRGATMRAIALRAGVDIALLSHYFGNKDGLFAATLELPEEAYGMLAQALSGPMETQGERLTRRYLTLWEEPATSTHLQALARSALGNDAASEQLRALLTGAIAGLGELIDGRRTGFALAMSQLLGTALGRHVIGVPPLVEPDLEEVVARTAPLVQVHLQTPDR</sequence>
<dbReference type="GO" id="GO:0003700">
    <property type="term" value="F:DNA-binding transcription factor activity"/>
    <property type="evidence" value="ECO:0007669"/>
    <property type="project" value="TreeGrafter"/>
</dbReference>
<evidence type="ECO:0000313" key="5">
    <source>
        <dbReference type="EMBL" id="SEP78724.1"/>
    </source>
</evidence>
<gene>
    <name evidence="5" type="ORF">SAMN05421756_101687</name>
</gene>
<dbReference type="Pfam" id="PF00440">
    <property type="entry name" value="TetR_N"/>
    <property type="match status" value="1"/>
</dbReference>
<organism evidence="5 6">
    <name type="scientific">Microlunatus flavus</name>
    <dbReference type="NCBI Taxonomy" id="1036181"/>
    <lineage>
        <taxon>Bacteria</taxon>
        <taxon>Bacillati</taxon>
        <taxon>Actinomycetota</taxon>
        <taxon>Actinomycetes</taxon>
        <taxon>Propionibacteriales</taxon>
        <taxon>Propionibacteriaceae</taxon>
        <taxon>Microlunatus</taxon>
    </lineage>
</organism>
<dbReference type="InterPro" id="IPR036271">
    <property type="entry name" value="Tet_transcr_reg_TetR-rel_C_sf"/>
</dbReference>
<evidence type="ECO:0000256" key="3">
    <source>
        <dbReference type="SAM" id="MobiDB-lite"/>
    </source>
</evidence>
<feature type="region of interest" description="Disordered" evidence="3">
    <location>
        <begin position="1"/>
        <end position="22"/>
    </location>
</feature>
<feature type="domain" description="HTH tetR-type" evidence="4">
    <location>
        <begin position="16"/>
        <end position="76"/>
    </location>
</feature>
<reference evidence="6" key="1">
    <citation type="submission" date="2016-10" db="EMBL/GenBank/DDBJ databases">
        <authorList>
            <person name="Varghese N."/>
            <person name="Submissions S."/>
        </authorList>
    </citation>
    <scope>NUCLEOTIDE SEQUENCE [LARGE SCALE GENOMIC DNA]</scope>
    <source>
        <strain evidence="6">CGMCC 4.6856</strain>
    </source>
</reference>
<dbReference type="PROSITE" id="PS50977">
    <property type="entry name" value="HTH_TETR_2"/>
    <property type="match status" value="1"/>
</dbReference>
<dbReference type="Proteomes" id="UP000198504">
    <property type="component" value="Unassembled WGS sequence"/>
</dbReference>
<dbReference type="Pfam" id="PF17920">
    <property type="entry name" value="TetR_C_16"/>
    <property type="match status" value="1"/>
</dbReference>
<proteinExistence type="predicted"/>
<dbReference type="InterPro" id="IPR001647">
    <property type="entry name" value="HTH_TetR"/>
</dbReference>
<keyword evidence="6" id="KW-1185">Reference proteome</keyword>
<dbReference type="InterPro" id="IPR050109">
    <property type="entry name" value="HTH-type_TetR-like_transc_reg"/>
</dbReference>
<dbReference type="InterPro" id="IPR041678">
    <property type="entry name" value="TetR_C_16"/>
</dbReference>
<feature type="DNA-binding region" description="H-T-H motif" evidence="2">
    <location>
        <begin position="39"/>
        <end position="58"/>
    </location>
</feature>
<dbReference type="PANTHER" id="PTHR30055:SF235">
    <property type="entry name" value="TRANSCRIPTIONAL REGULATORY PROTEIN"/>
    <property type="match status" value="1"/>
</dbReference>
<dbReference type="GO" id="GO:0000976">
    <property type="term" value="F:transcription cis-regulatory region binding"/>
    <property type="evidence" value="ECO:0007669"/>
    <property type="project" value="TreeGrafter"/>
</dbReference>
<protein>
    <submittedName>
        <fullName evidence="5">DNA-binding transcriptional regulator, AcrR family</fullName>
    </submittedName>
</protein>
<name>A0A1H9APN9_9ACTN</name>
<dbReference type="SUPFAM" id="SSF48498">
    <property type="entry name" value="Tetracyclin repressor-like, C-terminal domain"/>
    <property type="match status" value="1"/>
</dbReference>
<dbReference type="PANTHER" id="PTHR30055">
    <property type="entry name" value="HTH-TYPE TRANSCRIPTIONAL REGULATOR RUTR"/>
    <property type="match status" value="1"/>
</dbReference>
<accession>A0A1H9APN9</accession>
<dbReference type="PRINTS" id="PR00455">
    <property type="entry name" value="HTHTETR"/>
</dbReference>
<dbReference type="EMBL" id="FOFA01000001">
    <property type="protein sequence ID" value="SEP78724.1"/>
    <property type="molecule type" value="Genomic_DNA"/>
</dbReference>
<evidence type="ECO:0000259" key="4">
    <source>
        <dbReference type="PROSITE" id="PS50977"/>
    </source>
</evidence>